<feature type="region of interest" description="Disordered" evidence="1">
    <location>
        <begin position="17"/>
        <end position="62"/>
    </location>
</feature>
<accession>S4PU63</accession>
<feature type="non-terminal residue" evidence="2">
    <location>
        <position position="98"/>
    </location>
</feature>
<dbReference type="AlphaFoldDB" id="S4PU63"/>
<reference evidence="2" key="1">
    <citation type="journal article" date="2013" name="BMC Genomics">
        <title>Unscrambling butterfly oogenesis.</title>
        <authorList>
            <person name="Carter J.M."/>
            <person name="Baker S.C."/>
            <person name="Pink R."/>
            <person name="Carter D.R."/>
            <person name="Collins A."/>
            <person name="Tomlin J."/>
            <person name="Gibbs M."/>
            <person name="Breuker C.J."/>
        </authorList>
    </citation>
    <scope>NUCLEOTIDE SEQUENCE</scope>
    <source>
        <tissue evidence="2">Ovary</tissue>
    </source>
</reference>
<sequence>MHYLQLHYYRRQFQYFTHQQHTDDRNKRMEVDDTESSTTSLDSDDETTEDTTKHGYAEAEGEIDESISLNEVEESAKILALKEVNKRNSMVLNLSPLT</sequence>
<feature type="compositionally biased region" description="Basic and acidic residues" evidence="1">
    <location>
        <begin position="20"/>
        <end position="31"/>
    </location>
</feature>
<evidence type="ECO:0000256" key="1">
    <source>
        <dbReference type="SAM" id="MobiDB-lite"/>
    </source>
</evidence>
<dbReference type="EMBL" id="GAIX01010838">
    <property type="protein sequence ID" value="JAA81722.1"/>
    <property type="molecule type" value="Transcribed_RNA"/>
</dbReference>
<organism evidence="2">
    <name type="scientific">Pararge aegeria</name>
    <name type="common">speckled wood butterfly</name>
    <dbReference type="NCBI Taxonomy" id="116150"/>
    <lineage>
        <taxon>Eukaryota</taxon>
        <taxon>Metazoa</taxon>
        <taxon>Ecdysozoa</taxon>
        <taxon>Arthropoda</taxon>
        <taxon>Hexapoda</taxon>
        <taxon>Insecta</taxon>
        <taxon>Pterygota</taxon>
        <taxon>Neoptera</taxon>
        <taxon>Endopterygota</taxon>
        <taxon>Lepidoptera</taxon>
        <taxon>Glossata</taxon>
        <taxon>Ditrysia</taxon>
        <taxon>Papilionoidea</taxon>
        <taxon>Nymphalidae</taxon>
        <taxon>Satyrinae</taxon>
        <taxon>Satyrini</taxon>
        <taxon>Parargina</taxon>
        <taxon>Pararge</taxon>
    </lineage>
</organism>
<evidence type="ECO:0000313" key="2">
    <source>
        <dbReference type="EMBL" id="JAA81722.1"/>
    </source>
</evidence>
<protein>
    <submittedName>
        <fullName evidence="2">Uncharacterized protein</fullName>
    </submittedName>
</protein>
<reference evidence="2" key="2">
    <citation type="submission" date="2013-05" db="EMBL/GenBank/DDBJ databases">
        <authorList>
            <person name="Carter J.-M."/>
            <person name="Baker S.C."/>
            <person name="Pink R."/>
            <person name="Carter D.R.F."/>
            <person name="Collins A."/>
            <person name="Tomlin J."/>
            <person name="Gibbs M."/>
            <person name="Breuker C.J."/>
        </authorList>
    </citation>
    <scope>NUCLEOTIDE SEQUENCE</scope>
    <source>
        <tissue evidence="2">Ovary</tissue>
    </source>
</reference>
<name>S4PU63_9NEOP</name>
<proteinExistence type="predicted"/>